<dbReference type="Gene3D" id="3.30.420.40">
    <property type="match status" value="2"/>
</dbReference>
<comment type="similarity">
    <text evidence="8">Belongs to the KAE1 / TsaD family.</text>
</comment>
<feature type="domain" description="Gcp-like" evidence="9">
    <location>
        <begin position="23"/>
        <end position="305"/>
    </location>
</feature>
<gene>
    <name evidence="8 10" type="primary">tsaD</name>
    <name evidence="10" type="ORF">IAD26_09790</name>
</gene>
<dbReference type="InterPro" id="IPR017860">
    <property type="entry name" value="Peptidase_M22_CS"/>
</dbReference>
<feature type="binding site" evidence="8">
    <location>
        <position position="179"/>
    </location>
    <ligand>
        <name>substrate</name>
    </ligand>
</feature>
<dbReference type="CDD" id="cd24133">
    <property type="entry name" value="ASKHA_NBD_TsaD_bac"/>
    <property type="match status" value="1"/>
</dbReference>
<evidence type="ECO:0000256" key="7">
    <source>
        <dbReference type="ARBA" id="ARBA00048117"/>
    </source>
</evidence>
<evidence type="ECO:0000313" key="11">
    <source>
        <dbReference type="Proteomes" id="UP000886748"/>
    </source>
</evidence>
<evidence type="ECO:0000256" key="4">
    <source>
        <dbReference type="ARBA" id="ARBA00022723"/>
    </source>
</evidence>
<dbReference type="EC" id="2.3.1.234" evidence="8"/>
<dbReference type="GO" id="GO:0005506">
    <property type="term" value="F:iron ion binding"/>
    <property type="evidence" value="ECO:0007669"/>
    <property type="project" value="UniProtKB-UniRule"/>
</dbReference>
<dbReference type="AlphaFoldDB" id="A0A9D1N1L8"/>
<dbReference type="InterPro" id="IPR017861">
    <property type="entry name" value="KAE1/TsaD"/>
</dbReference>
<comment type="subcellular location">
    <subcellularLocation>
        <location evidence="8">Cytoplasm</location>
    </subcellularLocation>
</comment>
<dbReference type="NCBIfam" id="TIGR03723">
    <property type="entry name" value="T6A_TsaD_YgjD"/>
    <property type="match status" value="1"/>
</dbReference>
<accession>A0A9D1N1L8</accession>
<evidence type="ECO:0000256" key="6">
    <source>
        <dbReference type="ARBA" id="ARBA00023315"/>
    </source>
</evidence>
<feature type="binding site" evidence="8">
    <location>
        <position position="166"/>
    </location>
    <ligand>
        <name>substrate</name>
    </ligand>
</feature>
<dbReference type="InterPro" id="IPR022450">
    <property type="entry name" value="TsaD"/>
</dbReference>
<evidence type="ECO:0000256" key="5">
    <source>
        <dbReference type="ARBA" id="ARBA00023004"/>
    </source>
</evidence>
<feature type="binding site" evidence="8">
    <location>
        <position position="183"/>
    </location>
    <ligand>
        <name>substrate</name>
    </ligand>
</feature>
<dbReference type="InterPro" id="IPR043129">
    <property type="entry name" value="ATPase_NBD"/>
</dbReference>
<evidence type="ECO:0000256" key="1">
    <source>
        <dbReference type="ARBA" id="ARBA00022490"/>
    </source>
</evidence>
<name>A0A9D1N1L8_9CLOT</name>
<keyword evidence="6 8" id="KW-0012">Acyltransferase</keyword>
<dbReference type="GO" id="GO:0002949">
    <property type="term" value="P:tRNA threonylcarbamoyladenosine modification"/>
    <property type="evidence" value="ECO:0007669"/>
    <property type="project" value="UniProtKB-UniRule"/>
</dbReference>
<proteinExistence type="inferred from homology"/>
<protein>
    <recommendedName>
        <fullName evidence="8">tRNA N6-adenosine threonylcarbamoyltransferase</fullName>
        <ecNumber evidence="8">2.3.1.234</ecNumber>
    </recommendedName>
    <alternativeName>
        <fullName evidence="8">N6-L-threonylcarbamoyladenine synthase</fullName>
        <shortName evidence="8">t(6)A synthase</shortName>
    </alternativeName>
    <alternativeName>
        <fullName evidence="8">t(6)A37 threonylcarbamoyladenosine biosynthesis protein TsaD</fullName>
    </alternativeName>
    <alternativeName>
        <fullName evidence="8">tRNA threonylcarbamoyladenosine biosynthesis protein TsaD</fullName>
    </alternativeName>
</protein>
<dbReference type="InterPro" id="IPR000905">
    <property type="entry name" value="Gcp-like_dom"/>
</dbReference>
<keyword evidence="1 8" id="KW-0963">Cytoplasm</keyword>
<evidence type="ECO:0000256" key="2">
    <source>
        <dbReference type="ARBA" id="ARBA00022679"/>
    </source>
</evidence>
<evidence type="ECO:0000313" key="10">
    <source>
        <dbReference type="EMBL" id="HIU93405.1"/>
    </source>
</evidence>
<evidence type="ECO:0000259" key="9">
    <source>
        <dbReference type="Pfam" id="PF00814"/>
    </source>
</evidence>
<dbReference type="GO" id="GO:0061711">
    <property type="term" value="F:tRNA N(6)-L-threonylcarbamoyladenine synthase activity"/>
    <property type="evidence" value="ECO:0007669"/>
    <property type="project" value="UniProtKB-EC"/>
</dbReference>
<keyword evidence="2 8" id="KW-0808">Transferase</keyword>
<dbReference type="FunFam" id="3.30.420.40:FF:000040">
    <property type="entry name" value="tRNA N6-adenosine threonylcarbamoyltransferase"/>
    <property type="match status" value="1"/>
</dbReference>
<comment type="function">
    <text evidence="8">Required for the formation of a threonylcarbamoyl group on adenosine at position 37 (t(6)A37) in tRNAs that read codons beginning with adenine. Is involved in the transfer of the threonylcarbamoyl moiety of threonylcarbamoyl-AMP (TC-AMP) to the N6 group of A37, together with TsaE and TsaB. TsaD likely plays a direct catalytic role in this reaction.</text>
</comment>
<dbReference type="EMBL" id="DVOD01000071">
    <property type="protein sequence ID" value="HIU93405.1"/>
    <property type="molecule type" value="Genomic_DNA"/>
</dbReference>
<feature type="binding site" evidence="8">
    <location>
        <begin position="133"/>
        <end position="137"/>
    </location>
    <ligand>
        <name>substrate</name>
    </ligand>
</feature>
<dbReference type="Proteomes" id="UP000886748">
    <property type="component" value="Unassembled WGS sequence"/>
</dbReference>
<dbReference type="PRINTS" id="PR00789">
    <property type="entry name" value="OSIALOPTASE"/>
</dbReference>
<comment type="cofactor">
    <cofactor evidence="8">
        <name>Fe(2+)</name>
        <dbReference type="ChEBI" id="CHEBI:29033"/>
    </cofactor>
    <text evidence="8">Binds 1 Fe(2+) ion per subunit.</text>
</comment>
<feature type="binding site" evidence="8">
    <location>
        <position position="115"/>
    </location>
    <ligand>
        <name>Fe cation</name>
        <dbReference type="ChEBI" id="CHEBI:24875"/>
    </ligand>
</feature>
<dbReference type="SUPFAM" id="SSF53067">
    <property type="entry name" value="Actin-like ATPase domain"/>
    <property type="match status" value="2"/>
</dbReference>
<feature type="binding site" evidence="8">
    <location>
        <position position="272"/>
    </location>
    <ligand>
        <name>substrate</name>
    </ligand>
</feature>
<dbReference type="PANTHER" id="PTHR11735:SF6">
    <property type="entry name" value="TRNA N6-ADENOSINE THREONYLCARBAMOYLTRANSFERASE, MITOCHONDRIAL"/>
    <property type="match status" value="1"/>
</dbReference>
<keyword evidence="4 8" id="KW-0479">Metal-binding</keyword>
<dbReference type="Pfam" id="PF00814">
    <property type="entry name" value="TsaD"/>
    <property type="match status" value="1"/>
</dbReference>
<comment type="caution">
    <text evidence="10">The sequence shown here is derived from an EMBL/GenBank/DDBJ whole genome shotgun (WGS) entry which is preliminary data.</text>
</comment>
<dbReference type="GO" id="GO:0005737">
    <property type="term" value="C:cytoplasm"/>
    <property type="evidence" value="ECO:0007669"/>
    <property type="project" value="UniProtKB-SubCell"/>
</dbReference>
<reference evidence="10" key="2">
    <citation type="journal article" date="2021" name="PeerJ">
        <title>Extensive microbial diversity within the chicken gut microbiome revealed by metagenomics and culture.</title>
        <authorList>
            <person name="Gilroy R."/>
            <person name="Ravi A."/>
            <person name="Getino M."/>
            <person name="Pursley I."/>
            <person name="Horton D.L."/>
            <person name="Alikhan N.F."/>
            <person name="Baker D."/>
            <person name="Gharbi K."/>
            <person name="Hall N."/>
            <person name="Watson M."/>
            <person name="Adriaenssens E.M."/>
            <person name="Foster-Nyarko E."/>
            <person name="Jarju S."/>
            <person name="Secka A."/>
            <person name="Antonio M."/>
            <person name="Oren A."/>
            <person name="Chaudhuri R.R."/>
            <person name="La Ragione R."/>
            <person name="Hildebrand F."/>
            <person name="Pallen M.J."/>
        </authorList>
    </citation>
    <scope>NUCLEOTIDE SEQUENCE</scope>
    <source>
        <strain evidence="10">CHK154-7741</strain>
    </source>
</reference>
<dbReference type="NCBIfam" id="TIGR00329">
    <property type="entry name" value="gcp_kae1"/>
    <property type="match status" value="1"/>
</dbReference>
<evidence type="ECO:0000256" key="8">
    <source>
        <dbReference type="HAMAP-Rule" id="MF_01445"/>
    </source>
</evidence>
<dbReference type="PROSITE" id="PS01016">
    <property type="entry name" value="GLYCOPROTEASE"/>
    <property type="match status" value="1"/>
</dbReference>
<reference evidence="10" key="1">
    <citation type="submission" date="2020-10" db="EMBL/GenBank/DDBJ databases">
        <authorList>
            <person name="Gilroy R."/>
        </authorList>
    </citation>
    <scope>NUCLEOTIDE SEQUENCE</scope>
    <source>
        <strain evidence="10">CHK154-7741</strain>
    </source>
</reference>
<feature type="binding site" evidence="8">
    <location>
        <position position="111"/>
    </location>
    <ligand>
        <name>Fe cation</name>
        <dbReference type="ChEBI" id="CHEBI:24875"/>
    </ligand>
</feature>
<sequence length="326" mass="34944">MIIMALESSCDETACAIVKNGREVLANVVASQIKTHQQFGGVVPEVAAREHLDAVNLIIAQAFEQSGLKPDDITAIAATVGPGLVGSLLVGLNAAKALAVTYDKPFIGVNHLNAHVCANYIDTDLKPPMIALLVSGGHTQIIKVDDYLNQQIIGETIDDATGEAYDKVARLLGLPYPGGLNLDRMAPNGNPKAYQLPQAKVPGEFDFSFSGLKTAVLNLTRKLEKELGAIPKEDVAASFQECITSTLFKKTLKAAEKYGIKQIVLGGGVAANSEIRKKFFSLEDKGYKIFAPAMKYCTDNASMIASSAYFLANTMDSLEIEVFSRC</sequence>
<feature type="binding site" evidence="8">
    <location>
        <position position="299"/>
    </location>
    <ligand>
        <name>Fe cation</name>
        <dbReference type="ChEBI" id="CHEBI:24875"/>
    </ligand>
</feature>
<evidence type="ECO:0000256" key="3">
    <source>
        <dbReference type="ARBA" id="ARBA00022694"/>
    </source>
</evidence>
<dbReference type="HAMAP" id="MF_01445">
    <property type="entry name" value="TsaD"/>
    <property type="match status" value="1"/>
</dbReference>
<keyword evidence="5 8" id="KW-0408">Iron</keyword>
<comment type="catalytic activity">
    <reaction evidence="7 8">
        <text>L-threonylcarbamoyladenylate + adenosine(37) in tRNA = N(6)-L-threonylcarbamoyladenosine(37) in tRNA + AMP + H(+)</text>
        <dbReference type="Rhea" id="RHEA:37059"/>
        <dbReference type="Rhea" id="RHEA-COMP:10162"/>
        <dbReference type="Rhea" id="RHEA-COMP:10163"/>
        <dbReference type="ChEBI" id="CHEBI:15378"/>
        <dbReference type="ChEBI" id="CHEBI:73682"/>
        <dbReference type="ChEBI" id="CHEBI:74411"/>
        <dbReference type="ChEBI" id="CHEBI:74418"/>
        <dbReference type="ChEBI" id="CHEBI:456215"/>
        <dbReference type="EC" id="2.3.1.234"/>
    </reaction>
</comment>
<dbReference type="PANTHER" id="PTHR11735">
    <property type="entry name" value="TRNA N6-ADENOSINE THREONYLCARBAMOYLTRANSFERASE"/>
    <property type="match status" value="1"/>
</dbReference>
<organism evidence="10 11">
    <name type="scientific">Candidatus Limenecus avicola</name>
    <dbReference type="NCBI Taxonomy" id="2840847"/>
    <lineage>
        <taxon>Bacteria</taxon>
        <taxon>Bacillati</taxon>
        <taxon>Bacillota</taxon>
        <taxon>Clostridia</taxon>
        <taxon>Eubacteriales</taxon>
        <taxon>Clostridiaceae</taxon>
        <taxon>Clostridiaceae incertae sedis</taxon>
        <taxon>Candidatus Limenecus</taxon>
    </lineage>
</organism>
<keyword evidence="3 8" id="KW-0819">tRNA processing</keyword>